<organism evidence="2 3">
    <name type="scientific">Metarhizium rileyi (strain RCEF 4871)</name>
    <name type="common">Nomuraea rileyi</name>
    <dbReference type="NCBI Taxonomy" id="1649241"/>
    <lineage>
        <taxon>Eukaryota</taxon>
        <taxon>Fungi</taxon>
        <taxon>Dikarya</taxon>
        <taxon>Ascomycota</taxon>
        <taxon>Pezizomycotina</taxon>
        <taxon>Sordariomycetes</taxon>
        <taxon>Hypocreomycetidae</taxon>
        <taxon>Hypocreales</taxon>
        <taxon>Clavicipitaceae</taxon>
        <taxon>Metarhizium</taxon>
    </lineage>
</organism>
<feature type="region of interest" description="Disordered" evidence="1">
    <location>
        <begin position="127"/>
        <end position="153"/>
    </location>
</feature>
<dbReference type="Proteomes" id="UP000317257">
    <property type="component" value="Unassembled WGS sequence"/>
</dbReference>
<name>A0A5C6GNY5_METRR</name>
<dbReference type="EMBL" id="SBHS01000001">
    <property type="protein sequence ID" value="TWU78706.1"/>
    <property type="molecule type" value="Genomic_DNA"/>
</dbReference>
<evidence type="ECO:0000313" key="2">
    <source>
        <dbReference type="EMBL" id="TWU78706.1"/>
    </source>
</evidence>
<feature type="compositionally biased region" description="Polar residues" evidence="1">
    <location>
        <begin position="310"/>
        <end position="319"/>
    </location>
</feature>
<proteinExistence type="predicted"/>
<evidence type="ECO:0000256" key="1">
    <source>
        <dbReference type="SAM" id="MobiDB-lite"/>
    </source>
</evidence>
<protein>
    <submittedName>
        <fullName evidence="2">Uncharacterized protein</fullName>
    </submittedName>
</protein>
<comment type="caution">
    <text evidence="2">The sequence shown here is derived from an EMBL/GenBank/DDBJ whole genome shotgun (WGS) entry which is preliminary data.</text>
</comment>
<feature type="compositionally biased region" description="Polar residues" evidence="1">
    <location>
        <begin position="132"/>
        <end position="142"/>
    </location>
</feature>
<reference evidence="3" key="1">
    <citation type="submission" date="2018-12" db="EMBL/GenBank/DDBJ databases">
        <title>The complete genome of Metarhizium rileyi, a key fungal pathogen of Lepidoptera.</title>
        <authorList>
            <person name="Binneck E."/>
            <person name="Lastra C.C.L."/>
            <person name="Sosa-Gomez D.R."/>
        </authorList>
    </citation>
    <scope>NUCLEOTIDE SEQUENCE [LARGE SCALE GENOMIC DNA]</scope>
    <source>
        <strain evidence="3">Cep018-CH2</strain>
    </source>
</reference>
<dbReference type="AlphaFoldDB" id="A0A5C6GNY5"/>
<feature type="region of interest" description="Disordered" evidence="1">
    <location>
        <begin position="264"/>
        <end position="321"/>
    </location>
</feature>
<accession>A0A5C6GNY5</accession>
<sequence length="539" mass="61105">MMPKSFAAARATVRDFFRSSLSYRRRSKRSLWRERVDEWGRQMVKEEEEVSQVESEKKTSDDTFFTSWSVQSNMTDVPIASTESAIIKDGPQRTVDVQQVSMVSEFYPQLDNDMKSSGAMLPTGTAAERIPQSPSRPQTHLNHPQPRPKETECQIQTDQYCNDSRRCKSSDWKITDSTLFAYHAMSGCSYAEKTKLYTWLKGHHGNCGPESDCSLLIWKLEARNFDSARTDEDERNHGRVLSKSIQAFKTSTYQTAKSRAEYLQTPSAYGLPTGARAQDETRQRTASHAVPDTRNPGPYTSDEPVEPTPDDSTLSSISSIPPDKHHEILAWQHKMSLHAAAPTAATSSHRQRNKVYTLTLPQVQSALSHPLAPPTIHTVPISEYTSALNHRASFLDSSEAHMSKLARTRSDLHDQIAALQGTLDSITTHAGNIMRRRHPLHTEADRWEQSERDDIYAYLEDYMCRLGTECDARHEKLHRLAHDIDRLKEREADLRTMIEATGETVDVGVEEVNGDVDEMERLVRLIDEGEMELSNRQGD</sequence>
<gene>
    <name evidence="2" type="ORF">ED733_006171</name>
</gene>
<evidence type="ECO:0000313" key="3">
    <source>
        <dbReference type="Proteomes" id="UP000317257"/>
    </source>
</evidence>